<gene>
    <name evidence="1" type="ORF">AMORRO_LOCUS11416</name>
</gene>
<comment type="caution">
    <text evidence="1">The sequence shown here is derived from an EMBL/GenBank/DDBJ whole genome shotgun (WGS) entry which is preliminary data.</text>
</comment>
<dbReference type="EMBL" id="CAJVPV010014441">
    <property type="protein sequence ID" value="CAG8684826.1"/>
    <property type="molecule type" value="Genomic_DNA"/>
</dbReference>
<accession>A0A9N9EM14</accession>
<sequence length="53" mass="6070">MDIRTSINGSNQLELGFSQNMDAIISILEEKLVENIDPTWKGIILPLLEHYKK</sequence>
<keyword evidence="2" id="KW-1185">Reference proteome</keyword>
<proteinExistence type="predicted"/>
<evidence type="ECO:0000313" key="2">
    <source>
        <dbReference type="Proteomes" id="UP000789342"/>
    </source>
</evidence>
<organism evidence="1 2">
    <name type="scientific">Acaulospora morrowiae</name>
    <dbReference type="NCBI Taxonomy" id="94023"/>
    <lineage>
        <taxon>Eukaryota</taxon>
        <taxon>Fungi</taxon>
        <taxon>Fungi incertae sedis</taxon>
        <taxon>Mucoromycota</taxon>
        <taxon>Glomeromycotina</taxon>
        <taxon>Glomeromycetes</taxon>
        <taxon>Diversisporales</taxon>
        <taxon>Acaulosporaceae</taxon>
        <taxon>Acaulospora</taxon>
    </lineage>
</organism>
<protein>
    <submittedName>
        <fullName evidence="1">3591_t:CDS:1</fullName>
    </submittedName>
</protein>
<name>A0A9N9EM14_9GLOM</name>
<evidence type="ECO:0000313" key="1">
    <source>
        <dbReference type="EMBL" id="CAG8684826.1"/>
    </source>
</evidence>
<dbReference type="AlphaFoldDB" id="A0A9N9EM14"/>
<reference evidence="1" key="1">
    <citation type="submission" date="2021-06" db="EMBL/GenBank/DDBJ databases">
        <authorList>
            <person name="Kallberg Y."/>
            <person name="Tangrot J."/>
            <person name="Rosling A."/>
        </authorList>
    </citation>
    <scope>NUCLEOTIDE SEQUENCE</scope>
    <source>
        <strain evidence="1">CL551</strain>
    </source>
</reference>
<dbReference type="Proteomes" id="UP000789342">
    <property type="component" value="Unassembled WGS sequence"/>
</dbReference>